<protein>
    <recommendedName>
        <fullName evidence="5">Protein ApaG</fullName>
    </recommendedName>
</protein>
<evidence type="ECO:0000313" key="3">
    <source>
        <dbReference type="EnsemblPlants" id="cds.evm.model.03.740"/>
    </source>
</evidence>
<reference evidence="3" key="1">
    <citation type="submission" date="2018-11" db="EMBL/GenBank/DDBJ databases">
        <authorList>
            <person name="Grassa J C."/>
        </authorList>
    </citation>
    <scope>NUCLEOTIDE SEQUENCE [LARGE SCALE GENOMIC DNA]</scope>
</reference>
<dbReference type="SUPFAM" id="SSF46600">
    <property type="entry name" value="C-terminal UvrC-binding domain of UvrB"/>
    <property type="match status" value="1"/>
</dbReference>
<dbReference type="AlphaFoldDB" id="A0A803PA80"/>
<dbReference type="InterPro" id="IPR036767">
    <property type="entry name" value="ApaG_sf"/>
</dbReference>
<dbReference type="InterPro" id="IPR001943">
    <property type="entry name" value="UVR_dom"/>
</dbReference>
<feature type="domain" description="UVR" evidence="1">
    <location>
        <begin position="41"/>
        <end position="76"/>
    </location>
</feature>
<dbReference type="PANTHER" id="PTHR47191">
    <property type="entry name" value="OS05G0170800 PROTEIN"/>
    <property type="match status" value="1"/>
</dbReference>
<dbReference type="EnsemblPlants" id="evm.model.03.740">
    <property type="protein sequence ID" value="cds.evm.model.03.740"/>
    <property type="gene ID" value="evm.TU.03.740"/>
</dbReference>
<evidence type="ECO:0000259" key="1">
    <source>
        <dbReference type="PROSITE" id="PS50151"/>
    </source>
</evidence>
<dbReference type="Gramene" id="evm.model.03.740">
    <property type="protein sequence ID" value="cds.evm.model.03.740"/>
    <property type="gene ID" value="evm.TU.03.740"/>
</dbReference>
<accession>A0A803PA80</accession>
<dbReference type="PANTHER" id="PTHR47191:SF2">
    <property type="entry name" value="OS05G0170800 PROTEIN"/>
    <property type="match status" value="1"/>
</dbReference>
<keyword evidence="4" id="KW-1185">Reference proteome</keyword>
<dbReference type="InterPro" id="IPR007474">
    <property type="entry name" value="ApaG_domain"/>
</dbReference>
<dbReference type="NCBIfam" id="NF003967">
    <property type="entry name" value="PRK05461.1"/>
    <property type="match status" value="1"/>
</dbReference>
<proteinExistence type="predicted"/>
<dbReference type="Pfam" id="PF04379">
    <property type="entry name" value="DUF525"/>
    <property type="match status" value="1"/>
</dbReference>
<dbReference type="EMBL" id="UZAU01000266">
    <property type="status" value="NOT_ANNOTATED_CDS"/>
    <property type="molecule type" value="Genomic_DNA"/>
</dbReference>
<feature type="domain" description="UVR" evidence="1">
    <location>
        <begin position="76"/>
        <end position="111"/>
    </location>
</feature>
<dbReference type="InterPro" id="IPR050718">
    <property type="entry name" value="ApaG-like"/>
</dbReference>
<evidence type="ECO:0000259" key="2">
    <source>
        <dbReference type="PROSITE" id="PS51087"/>
    </source>
</evidence>
<sequence length="620" mass="67370">MHSLSLKVFADFNGKVTAARCMPSGRGRYGVSGLDFRTRRSQTYALLKQKMEVAAKSEDYEEAARIRDSLKLFEEEEPVLRLRRLIKEAVVDERFEDAANYRDELREIAPHSLLKCSSDATTLGIRVQVRSVYIEGRSQPSKGRYFFAYRIRITNNSERPVQLLRRHWIITDAHGKTENVWGTGVIGEQPVILPQTSFEYSSACPLCTANGRMFCLSFLVGGVGLYLFLFGSLSSCCGVGCLGAFMEVVKADNRGKCLSFNEATVELAPCASSVHALTSLCLFGKVVAPSGEGLSWMKITQPAGRTDGVPFPLFGPWLVSTSTYKDCFSGNSKQVDHGLTRRVLRLSSPTKVEAKVVSLCEKSLGHSQAGDTSSKGLFSRRPKMVTGGPRAMGGKHCKAIWIPKIFEATPRVGDAISVNVSSKRFDVHGKGTAHVPTLDGDNLNLGGCSRVSGEGPEEGASGCVGGGSGPLMLKVGRVGPAGVFLTNSGGPKGCDPKLSFGDIGAQPVSKKNERTTRLKKRKLVDGLTSACYRLVKMMRQHPGVVPDFPWDIVGPNHDDEVTSQSTNDLFGLSWGFRLLAKMRSLDKNGGNLVLLEDFGSRVSDHSTPVKEDDVPPPQEP</sequence>
<reference evidence="3" key="2">
    <citation type="submission" date="2021-03" db="UniProtKB">
        <authorList>
            <consortium name="EnsemblPlants"/>
        </authorList>
    </citation>
    <scope>IDENTIFICATION</scope>
</reference>
<dbReference type="PROSITE" id="PS51087">
    <property type="entry name" value="APAG"/>
    <property type="match status" value="1"/>
</dbReference>
<evidence type="ECO:0008006" key="5">
    <source>
        <dbReference type="Google" id="ProtNLM"/>
    </source>
</evidence>
<dbReference type="Gene3D" id="2.60.40.1470">
    <property type="entry name" value="ApaG domain"/>
    <property type="match status" value="1"/>
</dbReference>
<dbReference type="SUPFAM" id="SSF110069">
    <property type="entry name" value="ApaG-like"/>
    <property type="match status" value="1"/>
</dbReference>
<dbReference type="InterPro" id="IPR036876">
    <property type="entry name" value="UVR_dom_sf"/>
</dbReference>
<name>A0A803PA80_CANSA</name>
<evidence type="ECO:0000313" key="4">
    <source>
        <dbReference type="Proteomes" id="UP000596661"/>
    </source>
</evidence>
<dbReference type="Pfam" id="PF02151">
    <property type="entry name" value="UVR"/>
    <property type="match status" value="1"/>
</dbReference>
<dbReference type="Proteomes" id="UP000596661">
    <property type="component" value="Chromosome 3"/>
</dbReference>
<feature type="domain" description="ApaG" evidence="2">
    <location>
        <begin position="119"/>
        <end position="246"/>
    </location>
</feature>
<organism evidence="3 4">
    <name type="scientific">Cannabis sativa</name>
    <name type="common">Hemp</name>
    <name type="synonym">Marijuana</name>
    <dbReference type="NCBI Taxonomy" id="3483"/>
    <lineage>
        <taxon>Eukaryota</taxon>
        <taxon>Viridiplantae</taxon>
        <taxon>Streptophyta</taxon>
        <taxon>Embryophyta</taxon>
        <taxon>Tracheophyta</taxon>
        <taxon>Spermatophyta</taxon>
        <taxon>Magnoliopsida</taxon>
        <taxon>eudicotyledons</taxon>
        <taxon>Gunneridae</taxon>
        <taxon>Pentapetalae</taxon>
        <taxon>rosids</taxon>
        <taxon>fabids</taxon>
        <taxon>Rosales</taxon>
        <taxon>Cannabaceae</taxon>
        <taxon>Cannabis</taxon>
    </lineage>
</organism>
<dbReference type="PROSITE" id="PS50151">
    <property type="entry name" value="UVR"/>
    <property type="match status" value="2"/>
</dbReference>